<evidence type="ECO:0000313" key="1">
    <source>
        <dbReference type="EMBL" id="APH02638.1"/>
    </source>
</evidence>
<keyword evidence="2" id="KW-1185">Reference proteome</keyword>
<dbReference type="AlphaFoldDB" id="A0A1L3MJW2"/>
<sequence>MLNWTFLMALWVLAQFTRIVNERPRLTERGMSLLTMVTVREEAPADVGVAGAVDAPDTFAPRTVRRAAAPTEAAAVRAGAVGSSFDFSLLPLVWSSGDHLRLGRGESVAT</sequence>
<reference evidence="1 2" key="1">
    <citation type="submission" date="2015-11" db="EMBL/GenBank/DDBJ databases">
        <authorList>
            <person name="Zhang Y."/>
            <person name="Guo Z."/>
        </authorList>
    </citation>
    <scope>NUCLEOTIDE SEQUENCE [LARGE SCALE GENOMIC DNA]</scope>
    <source>
        <strain evidence="1 2">YFY001</strain>
    </source>
</reference>
<dbReference type="EMBL" id="CP013290">
    <property type="protein sequence ID" value="APH02638.1"/>
    <property type="molecule type" value="Genomic_DNA"/>
</dbReference>
<gene>
    <name evidence="1" type="ORF">ASJ30_14725</name>
</gene>
<dbReference type="KEGG" id="jte:ASJ30_14725"/>
<organism evidence="1 2">
    <name type="scientific">Janibacter indicus</name>
    <dbReference type="NCBI Taxonomy" id="857417"/>
    <lineage>
        <taxon>Bacteria</taxon>
        <taxon>Bacillati</taxon>
        <taxon>Actinomycetota</taxon>
        <taxon>Actinomycetes</taxon>
        <taxon>Micrococcales</taxon>
        <taxon>Intrasporangiaceae</taxon>
        <taxon>Janibacter</taxon>
    </lineage>
</organism>
<evidence type="ECO:0000313" key="2">
    <source>
        <dbReference type="Proteomes" id="UP000182938"/>
    </source>
</evidence>
<proteinExistence type="predicted"/>
<dbReference type="Proteomes" id="UP000182938">
    <property type="component" value="Chromosome"/>
</dbReference>
<protein>
    <submittedName>
        <fullName evidence="1">Uncharacterized protein</fullName>
    </submittedName>
</protein>
<accession>A0A1L3MJW2</accession>
<name>A0A1L3MJW2_9MICO</name>